<keyword evidence="2" id="KW-1133">Transmembrane helix</keyword>
<dbReference type="EMBL" id="CADEAL010001528">
    <property type="protein sequence ID" value="CAB1433156.1"/>
    <property type="molecule type" value="Genomic_DNA"/>
</dbReference>
<dbReference type="Proteomes" id="UP001153269">
    <property type="component" value="Unassembled WGS sequence"/>
</dbReference>
<reference evidence="3" key="1">
    <citation type="submission" date="2020-03" db="EMBL/GenBank/DDBJ databases">
        <authorList>
            <person name="Weist P."/>
        </authorList>
    </citation>
    <scope>NUCLEOTIDE SEQUENCE</scope>
</reference>
<gene>
    <name evidence="3" type="ORF">PLEPLA_LOCUS21244</name>
</gene>
<evidence type="ECO:0000313" key="4">
    <source>
        <dbReference type="Proteomes" id="UP001153269"/>
    </source>
</evidence>
<keyword evidence="4" id="KW-1185">Reference proteome</keyword>
<organism evidence="3 4">
    <name type="scientific">Pleuronectes platessa</name>
    <name type="common">European plaice</name>
    <dbReference type="NCBI Taxonomy" id="8262"/>
    <lineage>
        <taxon>Eukaryota</taxon>
        <taxon>Metazoa</taxon>
        <taxon>Chordata</taxon>
        <taxon>Craniata</taxon>
        <taxon>Vertebrata</taxon>
        <taxon>Euteleostomi</taxon>
        <taxon>Actinopterygii</taxon>
        <taxon>Neopterygii</taxon>
        <taxon>Teleostei</taxon>
        <taxon>Neoteleostei</taxon>
        <taxon>Acanthomorphata</taxon>
        <taxon>Carangaria</taxon>
        <taxon>Pleuronectiformes</taxon>
        <taxon>Pleuronectoidei</taxon>
        <taxon>Pleuronectidae</taxon>
        <taxon>Pleuronectes</taxon>
    </lineage>
</organism>
<protein>
    <submittedName>
        <fullName evidence="3">Uncharacterized protein</fullName>
    </submittedName>
</protein>
<evidence type="ECO:0000256" key="1">
    <source>
        <dbReference type="SAM" id="MobiDB-lite"/>
    </source>
</evidence>
<feature type="region of interest" description="Disordered" evidence="1">
    <location>
        <begin position="94"/>
        <end position="115"/>
    </location>
</feature>
<evidence type="ECO:0000313" key="3">
    <source>
        <dbReference type="EMBL" id="CAB1433156.1"/>
    </source>
</evidence>
<sequence>MNQSENVRVLFPVPVLVLLRVPVLVPVLVLVLLLVPVLVPVLVLVRSSKFRVKNCSTSPSVHRVFYVLHALTVTLLSTCADFASEPDFLRREDSGEASQYCPQRPHSVDGLGTRRTQDDKMSFSISSFSSFNDCLLDIMSLWFPHTSQNNDIIFLFLKHNTT</sequence>
<proteinExistence type="predicted"/>
<feature type="transmembrane region" description="Helical" evidence="2">
    <location>
        <begin position="23"/>
        <end position="45"/>
    </location>
</feature>
<name>A0A9N7YPY8_PLEPL</name>
<keyword evidence="2" id="KW-0812">Transmembrane</keyword>
<keyword evidence="2" id="KW-0472">Membrane</keyword>
<comment type="caution">
    <text evidence="3">The sequence shown here is derived from an EMBL/GenBank/DDBJ whole genome shotgun (WGS) entry which is preliminary data.</text>
</comment>
<evidence type="ECO:0000256" key="2">
    <source>
        <dbReference type="SAM" id="Phobius"/>
    </source>
</evidence>
<dbReference type="AlphaFoldDB" id="A0A9N7YPY8"/>
<accession>A0A9N7YPY8</accession>